<evidence type="ECO:0000313" key="1">
    <source>
        <dbReference type="EMBL" id="EOH75422.1"/>
    </source>
</evidence>
<dbReference type="EMBL" id="ASWA01000003">
    <property type="protein sequence ID" value="EOT66885.1"/>
    <property type="molecule type" value="Genomic_DNA"/>
</dbReference>
<proteinExistence type="predicted"/>
<reference evidence="2 4" key="2">
    <citation type="submission" date="2013-03" db="EMBL/GenBank/DDBJ databases">
        <title>The Genome Sequence of Enterococcus malodoratus ATCC_43197 (PacBio/Illumina hybrid assembly).</title>
        <authorList>
            <consortium name="The Broad Institute Genomics Platform"/>
            <consortium name="The Broad Institute Genome Sequencing Center for Infectious Disease"/>
            <person name="Earl A."/>
            <person name="Russ C."/>
            <person name="Gilmore M."/>
            <person name="Surin D."/>
            <person name="Walker B."/>
            <person name="Young S."/>
            <person name="Zeng Q."/>
            <person name="Gargeya S."/>
            <person name="Fitzgerald M."/>
            <person name="Haas B."/>
            <person name="Abouelleil A."/>
            <person name="Allen A.W."/>
            <person name="Alvarado L."/>
            <person name="Arachchi H.M."/>
            <person name="Berlin A.M."/>
            <person name="Chapman S.B."/>
            <person name="Gainer-Dewar J."/>
            <person name="Goldberg J."/>
            <person name="Griggs A."/>
            <person name="Gujja S."/>
            <person name="Hansen M."/>
            <person name="Howarth C."/>
            <person name="Imamovic A."/>
            <person name="Ireland A."/>
            <person name="Larimer J."/>
            <person name="McCowan C."/>
            <person name="Murphy C."/>
            <person name="Pearson M."/>
            <person name="Poon T.W."/>
            <person name="Priest M."/>
            <person name="Roberts A."/>
            <person name="Saif S."/>
            <person name="Shea T."/>
            <person name="Sisk P."/>
            <person name="Sykes S."/>
            <person name="Wortman J."/>
            <person name="Nusbaum C."/>
            <person name="Birren B."/>
        </authorList>
    </citation>
    <scope>NUCLEOTIDE SEQUENCE [LARGE SCALE GENOMIC DNA]</scope>
    <source>
        <strain evidence="2 4">ATCC 43197</strain>
    </source>
</reference>
<protein>
    <recommendedName>
        <fullName evidence="5">DUF2316 family protein</fullName>
    </recommendedName>
</protein>
<dbReference type="AlphaFoldDB" id="R2NTS8"/>
<keyword evidence="4" id="KW-1185">Reference proteome</keyword>
<dbReference type="OrthoDB" id="3233189at2"/>
<name>R2NTS8_9ENTE</name>
<dbReference type="RefSeq" id="WP_010742024.1">
    <property type="nucleotide sequence ID" value="NZ_KB946251.1"/>
</dbReference>
<evidence type="ECO:0008006" key="5">
    <source>
        <dbReference type="Google" id="ProtNLM"/>
    </source>
</evidence>
<evidence type="ECO:0000313" key="3">
    <source>
        <dbReference type="Proteomes" id="UP000013783"/>
    </source>
</evidence>
<dbReference type="Proteomes" id="UP000013783">
    <property type="component" value="Unassembled WGS sequence"/>
</dbReference>
<reference evidence="1 3" key="1">
    <citation type="submission" date="2013-02" db="EMBL/GenBank/DDBJ databases">
        <title>The Genome Sequence of Enterococcus malodoratus ATCC_43197.</title>
        <authorList>
            <consortium name="The Broad Institute Genome Sequencing Platform"/>
            <consortium name="The Broad Institute Genome Sequencing Center for Infectious Disease"/>
            <person name="Earl A.M."/>
            <person name="Gilmore M.S."/>
            <person name="Lebreton F."/>
            <person name="Walker B."/>
            <person name="Young S.K."/>
            <person name="Zeng Q."/>
            <person name="Gargeya S."/>
            <person name="Fitzgerald M."/>
            <person name="Haas B."/>
            <person name="Abouelleil A."/>
            <person name="Alvarado L."/>
            <person name="Arachchi H.M."/>
            <person name="Berlin A.M."/>
            <person name="Chapman S.B."/>
            <person name="Dewar J."/>
            <person name="Goldberg J."/>
            <person name="Griggs A."/>
            <person name="Gujja S."/>
            <person name="Hansen M."/>
            <person name="Howarth C."/>
            <person name="Imamovic A."/>
            <person name="Larimer J."/>
            <person name="McCowan C."/>
            <person name="Murphy C."/>
            <person name="Neiman D."/>
            <person name="Pearson M."/>
            <person name="Priest M."/>
            <person name="Roberts A."/>
            <person name="Saif S."/>
            <person name="Shea T."/>
            <person name="Sisk P."/>
            <person name="Sykes S."/>
            <person name="Wortman J."/>
            <person name="Nusbaum C."/>
            <person name="Birren B."/>
        </authorList>
    </citation>
    <scope>NUCLEOTIDE SEQUENCE [LARGE SCALE GENOMIC DNA]</scope>
    <source>
        <strain evidence="1 3">ATCC 43197</strain>
    </source>
</reference>
<evidence type="ECO:0000313" key="2">
    <source>
        <dbReference type="EMBL" id="EOT66885.1"/>
    </source>
</evidence>
<sequence length="99" mass="11291">MSLNPQQISDTKREFQENFEQTGLSIEQIAVDLNTTPAIIEDTLNLNVSRIEDPWVLKNYLEAELSAQGKPAVSFTALVGDYHRHWFLNSCRIDKKKLG</sequence>
<organism evidence="1 3">
    <name type="scientific">Enterococcus malodoratus ATCC 43197</name>
    <dbReference type="NCBI Taxonomy" id="1158601"/>
    <lineage>
        <taxon>Bacteria</taxon>
        <taxon>Bacillati</taxon>
        <taxon>Bacillota</taxon>
        <taxon>Bacilli</taxon>
        <taxon>Lactobacillales</taxon>
        <taxon>Enterococcaceae</taxon>
        <taxon>Enterococcus</taxon>
    </lineage>
</organism>
<comment type="caution">
    <text evidence="1">The sequence shown here is derived from an EMBL/GenBank/DDBJ whole genome shotgun (WGS) entry which is preliminary data.</text>
</comment>
<accession>R2NTS8</accession>
<dbReference type="InterPro" id="IPR018757">
    <property type="entry name" value="DUF2316"/>
</dbReference>
<dbReference type="eggNOG" id="COG4367">
    <property type="taxonomic scope" value="Bacteria"/>
</dbReference>
<evidence type="ECO:0000313" key="4">
    <source>
        <dbReference type="Proteomes" id="UP000014148"/>
    </source>
</evidence>
<dbReference type="PATRIC" id="fig|1158601.3.peg.3197"/>
<dbReference type="STRING" id="71451.RV07_GL001404"/>
<dbReference type="Proteomes" id="UP000014148">
    <property type="component" value="Unassembled WGS sequence"/>
</dbReference>
<dbReference type="Pfam" id="PF10078">
    <property type="entry name" value="DUF2316"/>
    <property type="match status" value="1"/>
</dbReference>
<gene>
    <name evidence="2" type="ORF">I585_02406</name>
    <name evidence="1" type="ORF">UAI_03224</name>
</gene>
<dbReference type="EMBL" id="AJAK01000020">
    <property type="protein sequence ID" value="EOH75422.1"/>
    <property type="molecule type" value="Genomic_DNA"/>
</dbReference>